<accession>A0A9R0R8F6</accession>
<feature type="region of interest" description="Disordered" evidence="1">
    <location>
        <begin position="67"/>
        <end position="124"/>
    </location>
</feature>
<organism evidence="2 3">
    <name type="scientific">Triticum turgidum subsp. durum</name>
    <name type="common">Durum wheat</name>
    <name type="synonym">Triticum durum</name>
    <dbReference type="NCBI Taxonomy" id="4567"/>
    <lineage>
        <taxon>Eukaryota</taxon>
        <taxon>Viridiplantae</taxon>
        <taxon>Streptophyta</taxon>
        <taxon>Embryophyta</taxon>
        <taxon>Tracheophyta</taxon>
        <taxon>Spermatophyta</taxon>
        <taxon>Magnoliopsida</taxon>
        <taxon>Liliopsida</taxon>
        <taxon>Poales</taxon>
        <taxon>Poaceae</taxon>
        <taxon>BOP clade</taxon>
        <taxon>Pooideae</taxon>
        <taxon>Triticodae</taxon>
        <taxon>Triticeae</taxon>
        <taxon>Triticinae</taxon>
        <taxon>Triticum</taxon>
    </lineage>
</organism>
<feature type="region of interest" description="Disordered" evidence="1">
    <location>
        <begin position="144"/>
        <end position="174"/>
    </location>
</feature>
<evidence type="ECO:0000313" key="2">
    <source>
        <dbReference type="EMBL" id="VAH55588.1"/>
    </source>
</evidence>
<sequence>MYRHFTMRMNLSLIILKNLQQGRTRPRRRRAREASRGHRCQLQACLAPRSWPAGRLASSGCTTAQRCTASSPPDGYQQPPRSHPPLAETADCTPMTGSTSGFLTLVDPRSSAPRPSPATTSQSYRRQTWTIWHQSYGTPSRELCSQLSPVQRSPAKSCYPWGTVSPAQSQRFSG</sequence>
<feature type="compositionally biased region" description="Low complexity" evidence="1">
    <location>
        <begin position="108"/>
        <end position="121"/>
    </location>
</feature>
<keyword evidence="3" id="KW-1185">Reference proteome</keyword>
<protein>
    <submittedName>
        <fullName evidence="2">Uncharacterized protein</fullName>
    </submittedName>
</protein>
<dbReference type="Proteomes" id="UP000324705">
    <property type="component" value="Chromosome 3A"/>
</dbReference>
<evidence type="ECO:0000313" key="3">
    <source>
        <dbReference type="Proteomes" id="UP000324705"/>
    </source>
</evidence>
<reference evidence="2 3" key="1">
    <citation type="submission" date="2017-09" db="EMBL/GenBank/DDBJ databases">
        <authorList>
            <consortium name="International Durum Wheat Genome Sequencing Consortium (IDWGSC)"/>
            <person name="Milanesi L."/>
        </authorList>
    </citation>
    <scope>NUCLEOTIDE SEQUENCE [LARGE SCALE GENOMIC DNA]</scope>
    <source>
        <strain evidence="3">cv. Svevo</strain>
    </source>
</reference>
<feature type="compositionally biased region" description="Polar residues" evidence="1">
    <location>
        <begin position="165"/>
        <end position="174"/>
    </location>
</feature>
<proteinExistence type="predicted"/>
<dbReference type="EMBL" id="LT934115">
    <property type="protein sequence ID" value="VAH55588.1"/>
    <property type="molecule type" value="Genomic_DNA"/>
</dbReference>
<dbReference type="AlphaFoldDB" id="A0A9R0R8F6"/>
<dbReference type="Gramene" id="TRITD3Av1G002130.1">
    <property type="protein sequence ID" value="TRITD3Av1G002130.1"/>
    <property type="gene ID" value="TRITD3Av1G002130"/>
</dbReference>
<name>A0A9R0R8F6_TRITD</name>
<gene>
    <name evidence="2" type="ORF">TRITD_3Av1G002130</name>
</gene>
<evidence type="ECO:0000256" key="1">
    <source>
        <dbReference type="SAM" id="MobiDB-lite"/>
    </source>
</evidence>